<dbReference type="InterPro" id="IPR008949">
    <property type="entry name" value="Isoprenoid_synthase_dom_sf"/>
</dbReference>
<dbReference type="SUPFAM" id="SSF48576">
    <property type="entry name" value="Terpenoid synthases"/>
    <property type="match status" value="1"/>
</dbReference>
<organism evidence="1 2">
    <name type="scientific">Penicillium cataractarum</name>
    <dbReference type="NCBI Taxonomy" id="2100454"/>
    <lineage>
        <taxon>Eukaryota</taxon>
        <taxon>Fungi</taxon>
        <taxon>Dikarya</taxon>
        <taxon>Ascomycota</taxon>
        <taxon>Pezizomycotina</taxon>
        <taxon>Eurotiomycetes</taxon>
        <taxon>Eurotiomycetidae</taxon>
        <taxon>Eurotiales</taxon>
        <taxon>Aspergillaceae</taxon>
        <taxon>Penicillium</taxon>
    </lineage>
</organism>
<evidence type="ECO:0000313" key="2">
    <source>
        <dbReference type="Proteomes" id="UP001147782"/>
    </source>
</evidence>
<evidence type="ECO:0000313" key="1">
    <source>
        <dbReference type="EMBL" id="KAJ5380143.1"/>
    </source>
</evidence>
<sequence length="158" mass="17901">MIAYMTMSPNGFNVSLDFSLEPPVWFFSHELVKEALLQMSILISVYNDIVSVRHEILPQKSGHIDNIIPLLIYHKGLTAQEATNFGVEIIQISYKSFRSFEPQLYALGQENNIATEVDAFLQGCINFCVGSLQWTYHANRYFDCTPDWGDGEMSVVLG</sequence>
<dbReference type="RefSeq" id="XP_056557714.1">
    <property type="nucleotide sequence ID" value="XM_056695502.1"/>
</dbReference>
<keyword evidence="2" id="KW-1185">Reference proteome</keyword>
<dbReference type="EMBL" id="JAPZBS010000002">
    <property type="protein sequence ID" value="KAJ5380143.1"/>
    <property type="molecule type" value="Genomic_DNA"/>
</dbReference>
<dbReference type="GeneID" id="81434679"/>
<dbReference type="Proteomes" id="UP001147782">
    <property type="component" value="Unassembled WGS sequence"/>
</dbReference>
<proteinExistence type="predicted"/>
<comment type="caution">
    <text evidence="1">The sequence shown here is derived from an EMBL/GenBank/DDBJ whole genome shotgun (WGS) entry which is preliminary data.</text>
</comment>
<dbReference type="AlphaFoldDB" id="A0A9W9SPJ4"/>
<dbReference type="Pfam" id="PF19086">
    <property type="entry name" value="Terpene_syn_C_2"/>
    <property type="match status" value="1"/>
</dbReference>
<protein>
    <submittedName>
        <fullName evidence="1">Uncharacterized protein</fullName>
    </submittedName>
</protein>
<dbReference type="OrthoDB" id="2861623at2759"/>
<gene>
    <name evidence="1" type="ORF">N7496_002571</name>
</gene>
<dbReference type="Gene3D" id="1.10.600.10">
    <property type="entry name" value="Farnesyl Diphosphate Synthase"/>
    <property type="match status" value="1"/>
</dbReference>
<name>A0A9W9SPJ4_9EURO</name>
<reference evidence="1" key="2">
    <citation type="journal article" date="2023" name="IMA Fungus">
        <title>Comparative genomic study of the Penicillium genus elucidates a diverse pangenome and 15 lateral gene transfer events.</title>
        <authorList>
            <person name="Petersen C."/>
            <person name="Sorensen T."/>
            <person name="Nielsen M.R."/>
            <person name="Sondergaard T.E."/>
            <person name="Sorensen J.L."/>
            <person name="Fitzpatrick D.A."/>
            <person name="Frisvad J.C."/>
            <person name="Nielsen K.L."/>
        </authorList>
    </citation>
    <scope>NUCLEOTIDE SEQUENCE</scope>
    <source>
        <strain evidence="1">IBT 29864</strain>
    </source>
</reference>
<reference evidence="1" key="1">
    <citation type="submission" date="2022-11" db="EMBL/GenBank/DDBJ databases">
        <authorList>
            <person name="Petersen C."/>
        </authorList>
    </citation>
    <scope>NUCLEOTIDE SEQUENCE</scope>
    <source>
        <strain evidence="1">IBT 29864</strain>
    </source>
</reference>
<accession>A0A9W9SPJ4</accession>